<dbReference type="Proteomes" id="UP000504693">
    <property type="component" value="Chromosome"/>
</dbReference>
<dbReference type="EMBL" id="CP053921">
    <property type="protein sequence ID" value="QKG70850.1"/>
    <property type="molecule type" value="Genomic_DNA"/>
</dbReference>
<dbReference type="RefSeq" id="WP_173213245.1">
    <property type="nucleotide sequence ID" value="NZ_CP053921.1"/>
</dbReference>
<reference evidence="2 3" key="1">
    <citation type="submission" date="2020-05" db="EMBL/GenBank/DDBJ databases">
        <title>Erythrobacter mangrovi sp. nov., isolated from rhizosphere soil of mangrove plant (Kandelia candel).</title>
        <authorList>
            <person name="Ye Y.H."/>
        </authorList>
    </citation>
    <scope>NUCLEOTIDE SEQUENCE [LARGE SCALE GENOMIC DNA]</scope>
    <source>
        <strain evidence="2 3">EB310</strain>
    </source>
</reference>
<name>A0A7D3XAG9_9SPHN</name>
<evidence type="ECO:0000313" key="3">
    <source>
        <dbReference type="Proteomes" id="UP000504693"/>
    </source>
</evidence>
<dbReference type="KEGG" id="emv:HQR01_05390"/>
<feature type="transmembrane region" description="Helical" evidence="1">
    <location>
        <begin position="12"/>
        <end position="31"/>
    </location>
</feature>
<feature type="transmembrane region" description="Helical" evidence="1">
    <location>
        <begin position="51"/>
        <end position="73"/>
    </location>
</feature>
<accession>A0A7D3XAG9</accession>
<feature type="transmembrane region" description="Helical" evidence="1">
    <location>
        <begin position="80"/>
        <end position="102"/>
    </location>
</feature>
<keyword evidence="3" id="KW-1185">Reference proteome</keyword>
<proteinExistence type="predicted"/>
<organism evidence="2 3">
    <name type="scientific">Erythrobacter mangrovi</name>
    <dbReference type="NCBI Taxonomy" id="2739433"/>
    <lineage>
        <taxon>Bacteria</taxon>
        <taxon>Pseudomonadati</taxon>
        <taxon>Pseudomonadota</taxon>
        <taxon>Alphaproteobacteria</taxon>
        <taxon>Sphingomonadales</taxon>
        <taxon>Erythrobacteraceae</taxon>
        <taxon>Erythrobacter/Porphyrobacter group</taxon>
        <taxon>Erythrobacter</taxon>
    </lineage>
</organism>
<keyword evidence="1" id="KW-1133">Transmembrane helix</keyword>
<keyword evidence="1" id="KW-0472">Membrane</keyword>
<sequence>MKPSSIKNFDRLYIGSIVVGLIGFFFSYGAAVEQVSAELPEAGAGGLVSGGLIIGLVVGTAISLALWFLISVLRIELMKWILAIIAAFGILGLFVGLGSELATGTTQAFNTLSTLLSIAAIFFLFQPDAKAWFAEKRGG</sequence>
<protein>
    <submittedName>
        <fullName evidence="2">Uncharacterized protein</fullName>
    </submittedName>
</protein>
<keyword evidence="1" id="KW-0812">Transmembrane</keyword>
<evidence type="ECO:0000313" key="2">
    <source>
        <dbReference type="EMBL" id="QKG70850.1"/>
    </source>
</evidence>
<dbReference type="AlphaFoldDB" id="A0A7D3XAG9"/>
<gene>
    <name evidence="2" type="ORF">HQR01_05390</name>
</gene>
<feature type="transmembrane region" description="Helical" evidence="1">
    <location>
        <begin position="108"/>
        <end position="125"/>
    </location>
</feature>
<evidence type="ECO:0000256" key="1">
    <source>
        <dbReference type="SAM" id="Phobius"/>
    </source>
</evidence>